<name>A0A1Y0D2Z5_9GAMM</name>
<dbReference type="Proteomes" id="UP000243937">
    <property type="component" value="Chromosome"/>
</dbReference>
<reference evidence="2 3" key="1">
    <citation type="journal article" date="2014" name="Int. J. Syst. Evol. Microbiol.">
        <title>Oceanisphaera profunda sp. nov., a marine bacterium isolated from deep-sea sediment, and emended description of the genus Oceanisphaera.</title>
        <authorList>
            <person name="Xu Z."/>
            <person name="Zhang X.Y."/>
            <person name="Su H.N."/>
            <person name="Yu Z.C."/>
            <person name="Liu C."/>
            <person name="Li H."/>
            <person name="Chen X.L."/>
            <person name="Song X.Y."/>
            <person name="Xie B.B."/>
            <person name="Qin Q.L."/>
            <person name="Zhou B.C."/>
            <person name="Shi M."/>
            <person name="Huang Y."/>
            <person name="Zhang Y.Z."/>
        </authorList>
    </citation>
    <scope>NUCLEOTIDE SEQUENCE [LARGE SCALE GENOMIC DNA]</scope>
    <source>
        <strain evidence="2 3">SM1222</strain>
    </source>
</reference>
<protein>
    <submittedName>
        <fullName evidence="2">Uncharacterized protein</fullName>
    </submittedName>
</protein>
<gene>
    <name evidence="2" type="ORF">CBP31_01465</name>
</gene>
<evidence type="ECO:0000313" key="2">
    <source>
        <dbReference type="EMBL" id="ART81465.1"/>
    </source>
</evidence>
<keyword evidence="3" id="KW-1185">Reference proteome</keyword>
<dbReference type="AlphaFoldDB" id="A0A1Y0D2Z5"/>
<sequence length="416" mass="46517">MSKIQHKGFITMMKFSISAVFSFTALAILGAAQAEMTNPYKVVSISTVSEQQSIEQADDVRAYMHGINLAKRADGHYDLIWSAASDEVTKEGNWNHDIYTSTLNAQTPAIQAIRTLISAPEAQEPVSVSQTKNGMRMYTFEDGNQAKNQVAQRFAIFDEQGHPVKQYPQTVKDGGHSGHTASTNEQHVIFWSDDWIEGGGVDNLGSGKEVWVTAYTASGNKLHTKKITTLNNQRDWWPMIAASADRTMLVWQRFVEGETYAELMGAIYDPKTNKLIKQPIILNKNIQYYTYEVSYIESIKSFVVSATTHLNKGVLYVINENAMVTAKKQGLKAFVREAHPAIKLGDKKSELMYPTAPTGFALFEVNANSISMQALIEDSYEWQYSGTVGFYTLKNDVYFASLSKEGVIEKLVRKSH</sequence>
<keyword evidence="1" id="KW-0732">Signal</keyword>
<organism evidence="2 3">
    <name type="scientific">Oceanisphaera profunda</name>
    <dbReference type="NCBI Taxonomy" id="1416627"/>
    <lineage>
        <taxon>Bacteria</taxon>
        <taxon>Pseudomonadati</taxon>
        <taxon>Pseudomonadota</taxon>
        <taxon>Gammaproteobacteria</taxon>
        <taxon>Aeromonadales</taxon>
        <taxon>Aeromonadaceae</taxon>
        <taxon>Oceanisphaera</taxon>
    </lineage>
</organism>
<feature type="signal peptide" evidence="1">
    <location>
        <begin position="1"/>
        <end position="34"/>
    </location>
</feature>
<proteinExistence type="predicted"/>
<accession>A0A1Y0D2Z5</accession>
<dbReference type="KEGG" id="opf:CBP31_01465"/>
<evidence type="ECO:0000256" key="1">
    <source>
        <dbReference type="SAM" id="SignalP"/>
    </source>
</evidence>
<evidence type="ECO:0000313" key="3">
    <source>
        <dbReference type="Proteomes" id="UP000243937"/>
    </source>
</evidence>
<dbReference type="EMBL" id="CP021377">
    <property type="protein sequence ID" value="ART81465.1"/>
    <property type="molecule type" value="Genomic_DNA"/>
</dbReference>
<feature type="chain" id="PRO_5012937162" evidence="1">
    <location>
        <begin position="35"/>
        <end position="416"/>
    </location>
</feature>